<dbReference type="PATRIC" id="fig|742743.3.peg.2054"/>
<evidence type="ECO:0000256" key="16">
    <source>
        <dbReference type="NCBIfam" id="TIGR01389"/>
    </source>
</evidence>
<dbReference type="SMART" id="SM00956">
    <property type="entry name" value="RQC"/>
    <property type="match status" value="1"/>
</dbReference>
<keyword evidence="7" id="KW-0378">Hydrolase</keyword>
<dbReference type="GO" id="GO:0006310">
    <property type="term" value="P:DNA recombination"/>
    <property type="evidence" value="ECO:0007669"/>
    <property type="project" value="UniProtKB-UniRule"/>
</dbReference>
<dbReference type="InterPro" id="IPR044876">
    <property type="entry name" value="HRDC_dom_sf"/>
</dbReference>
<keyword evidence="8 20" id="KW-0347">Helicase</keyword>
<evidence type="ECO:0000256" key="4">
    <source>
        <dbReference type="ARBA" id="ARBA00022723"/>
    </source>
</evidence>
<dbReference type="PROSITE" id="PS00690">
    <property type="entry name" value="DEAH_ATP_HELICASE"/>
    <property type="match status" value="1"/>
</dbReference>
<evidence type="ECO:0000256" key="5">
    <source>
        <dbReference type="ARBA" id="ARBA00022741"/>
    </source>
</evidence>
<dbReference type="InterPro" id="IPR001650">
    <property type="entry name" value="Helicase_C-like"/>
</dbReference>
<dbReference type="CDD" id="cd18794">
    <property type="entry name" value="SF2_C_RecQ"/>
    <property type="match status" value="1"/>
</dbReference>
<dbReference type="PROSITE" id="PS51192">
    <property type="entry name" value="HELICASE_ATP_BIND_1"/>
    <property type="match status" value="1"/>
</dbReference>
<keyword evidence="12" id="KW-0233">DNA recombination</keyword>
<accession>H1D346</accession>
<evidence type="ECO:0000256" key="12">
    <source>
        <dbReference type="ARBA" id="ARBA00023172"/>
    </source>
</evidence>
<dbReference type="Pfam" id="PF00570">
    <property type="entry name" value="HRDC"/>
    <property type="match status" value="2"/>
</dbReference>
<gene>
    <name evidence="20" type="ORF">HMPREF9453_02034</name>
</gene>
<dbReference type="GO" id="GO:0043590">
    <property type="term" value="C:bacterial nucleoid"/>
    <property type="evidence" value="ECO:0007669"/>
    <property type="project" value="TreeGrafter"/>
</dbReference>
<dbReference type="InterPro" id="IPR018982">
    <property type="entry name" value="RQC_domain"/>
</dbReference>
<comment type="cofactor">
    <cofactor evidence="1">
        <name>Mg(2+)</name>
        <dbReference type="ChEBI" id="CHEBI:18420"/>
    </cofactor>
</comment>
<dbReference type="FunFam" id="3.40.50.300:FF:001389">
    <property type="entry name" value="ATP-dependent DNA helicase RecQ"/>
    <property type="match status" value="1"/>
</dbReference>
<dbReference type="eggNOG" id="COG0514">
    <property type="taxonomic scope" value="Bacteria"/>
</dbReference>
<dbReference type="PROSITE" id="PS50967">
    <property type="entry name" value="HRDC"/>
    <property type="match status" value="2"/>
</dbReference>
<feature type="domain" description="Helicase C-terminal" evidence="19">
    <location>
        <begin position="214"/>
        <end position="361"/>
    </location>
</feature>
<evidence type="ECO:0000313" key="20">
    <source>
        <dbReference type="EMBL" id="EHO62019.1"/>
    </source>
</evidence>
<dbReference type="EMBL" id="ADLT01000076">
    <property type="protein sequence ID" value="EHO62019.1"/>
    <property type="molecule type" value="Genomic_DNA"/>
</dbReference>
<dbReference type="Pfam" id="PF00271">
    <property type="entry name" value="Helicase_C"/>
    <property type="match status" value="1"/>
</dbReference>
<dbReference type="InterPro" id="IPR002121">
    <property type="entry name" value="HRDC_dom"/>
</dbReference>
<dbReference type="InterPro" id="IPR004589">
    <property type="entry name" value="DNA_helicase_ATP-dep_RecQ"/>
</dbReference>
<evidence type="ECO:0000259" key="18">
    <source>
        <dbReference type="PROSITE" id="PS51192"/>
    </source>
</evidence>
<dbReference type="GO" id="GO:0003677">
    <property type="term" value="F:DNA binding"/>
    <property type="evidence" value="ECO:0007669"/>
    <property type="project" value="UniProtKB-KW"/>
</dbReference>
<dbReference type="Proteomes" id="UP000003277">
    <property type="component" value="Unassembled WGS sequence"/>
</dbReference>
<dbReference type="Gene3D" id="1.10.10.10">
    <property type="entry name" value="Winged helix-like DNA-binding domain superfamily/Winged helix DNA-binding domain"/>
    <property type="match status" value="1"/>
</dbReference>
<comment type="cofactor">
    <cofactor evidence="2">
        <name>Zn(2+)</name>
        <dbReference type="ChEBI" id="CHEBI:29105"/>
    </cofactor>
</comment>
<dbReference type="AlphaFoldDB" id="H1D346"/>
<evidence type="ECO:0000256" key="11">
    <source>
        <dbReference type="ARBA" id="ARBA00023125"/>
    </source>
</evidence>
<comment type="catalytic activity">
    <reaction evidence="15">
        <text>Couples ATP hydrolysis with the unwinding of duplex DNA by translocating in the 3'-5' direction.</text>
        <dbReference type="EC" id="5.6.2.4"/>
    </reaction>
</comment>
<keyword evidence="9" id="KW-0862">Zinc</keyword>
<keyword evidence="5" id="KW-0547">Nucleotide-binding</keyword>
<protein>
    <recommendedName>
        <fullName evidence="16">DNA helicase RecQ</fullName>
        <ecNumber evidence="16">5.6.2.4</ecNumber>
    </recommendedName>
</protein>
<keyword evidence="14" id="KW-0413">Isomerase</keyword>
<dbReference type="InterPro" id="IPR002464">
    <property type="entry name" value="DNA/RNA_helicase_DEAH_CS"/>
</dbReference>
<evidence type="ECO:0000313" key="21">
    <source>
        <dbReference type="Proteomes" id="UP000003277"/>
    </source>
</evidence>
<dbReference type="GO" id="GO:0006260">
    <property type="term" value="P:DNA replication"/>
    <property type="evidence" value="ECO:0007669"/>
    <property type="project" value="InterPro"/>
</dbReference>
<dbReference type="InterPro" id="IPR036388">
    <property type="entry name" value="WH-like_DNA-bd_sf"/>
</dbReference>
<evidence type="ECO:0000256" key="1">
    <source>
        <dbReference type="ARBA" id="ARBA00001946"/>
    </source>
</evidence>
<evidence type="ECO:0000256" key="14">
    <source>
        <dbReference type="ARBA" id="ARBA00023235"/>
    </source>
</evidence>
<comment type="caution">
    <text evidence="20">The sequence shown here is derived from an EMBL/GenBank/DDBJ whole genome shotgun (WGS) entry which is preliminary data.</text>
</comment>
<dbReference type="GO" id="GO:0006281">
    <property type="term" value="P:DNA repair"/>
    <property type="evidence" value="ECO:0007669"/>
    <property type="project" value="UniProtKB-KW"/>
</dbReference>
<dbReference type="GO" id="GO:0016787">
    <property type="term" value="F:hydrolase activity"/>
    <property type="evidence" value="ECO:0007669"/>
    <property type="project" value="UniProtKB-KW"/>
</dbReference>
<dbReference type="EC" id="5.6.2.4" evidence="16"/>
<dbReference type="FunFam" id="3.40.50.300:FF:001456">
    <property type="entry name" value="ATP-dependent DNA helicase"/>
    <property type="match status" value="1"/>
</dbReference>
<sequence length="759" mass="85406">MGPSDVLKRYFGYDAFRPRQREVIDAIVKGEDVMAIMPTGAGKSICFQIPALLFPHGTIIISPLISLMKDQVETLTEQGIPASFVNSTIPYEESIERLRNLYRGKIKLLYMAPEKLEPSYFTQCLAQVPLSMIVIDEAHCVSQWGHDFRPSYRKIKDFIDSLPRRPVVTAFTATATPLVEADMKESLGLEKARVFRTGLDRPNLSFRVIQGAAKEDFILRYVKSHKKESGIIYCATRKAVDTVYDLLRRRGINAGRYHAGMEDEDRRQAQEDFSFDNVTVMVATNAFGMGIDKSNVRYVIHYQMPKSLEAYYQEAGRAGRDGAKSECILLYSGQDAGIQRYLIEQGNQDEDQRKMDYHRLNAMVDYCQTTSCLRNFILAYFGEKVTEPCGHCGNCESGKGRVDITDMAVLVFKTIRSLHERFGASLIADVLHGSHSRAIVERKLEDTPTYGKLSFEKASHIKSALNNFIADGYLRREGEPYAVLKLTDKARQVLAGREKVYGLAFGAESVMADAAVEKKIDRNPVRRGGLFEKLRKLRTLIAREEQVPPFVVFSDATLEDMAAVKPKNLEDMGKVHGVGAFKLEKYGARFLEVLLDQNEEEEKEEETDSHEDSALLEELKNLRRRMAGEVHKAPKSIFSDEILSSMVLQRPGTLEELKRIRGIGSKKAAAYGMPFLRLLGNNVPTAQPVPADIRQSACFLFLKKVRDRLAGGRKGDAFFSDESLHRLASGDSSVLSSLSERDAAEFRKALETYKKIRSC</sequence>
<evidence type="ECO:0000256" key="6">
    <source>
        <dbReference type="ARBA" id="ARBA00022763"/>
    </source>
</evidence>
<feature type="domain" description="HRDC" evidence="17">
    <location>
        <begin position="609"/>
        <end position="689"/>
    </location>
</feature>
<proteinExistence type="inferred from homology"/>
<dbReference type="SUPFAM" id="SSF52540">
    <property type="entry name" value="P-loop containing nucleoside triphosphate hydrolases"/>
    <property type="match status" value="1"/>
</dbReference>
<evidence type="ECO:0000256" key="7">
    <source>
        <dbReference type="ARBA" id="ARBA00022801"/>
    </source>
</evidence>
<evidence type="ECO:0000256" key="10">
    <source>
        <dbReference type="ARBA" id="ARBA00022840"/>
    </source>
</evidence>
<evidence type="ECO:0000256" key="13">
    <source>
        <dbReference type="ARBA" id="ARBA00023204"/>
    </source>
</evidence>
<dbReference type="SMART" id="SM00341">
    <property type="entry name" value="HRDC"/>
    <property type="match status" value="2"/>
</dbReference>
<dbReference type="GO" id="GO:0046872">
    <property type="term" value="F:metal ion binding"/>
    <property type="evidence" value="ECO:0007669"/>
    <property type="project" value="UniProtKB-KW"/>
</dbReference>
<evidence type="ECO:0000259" key="19">
    <source>
        <dbReference type="PROSITE" id="PS51194"/>
    </source>
</evidence>
<dbReference type="SUPFAM" id="SSF46785">
    <property type="entry name" value="Winged helix' DNA-binding domain"/>
    <property type="match status" value="1"/>
</dbReference>
<keyword evidence="13" id="KW-0234">DNA repair</keyword>
<dbReference type="STRING" id="742743.HMPREF9453_02034"/>
<dbReference type="Pfam" id="PF00270">
    <property type="entry name" value="DEAD"/>
    <property type="match status" value="1"/>
</dbReference>
<dbReference type="Gene3D" id="1.10.150.80">
    <property type="entry name" value="HRDC domain"/>
    <property type="match status" value="2"/>
</dbReference>
<dbReference type="SMART" id="SM00490">
    <property type="entry name" value="HELICc"/>
    <property type="match status" value="1"/>
</dbReference>
<evidence type="ECO:0000259" key="17">
    <source>
        <dbReference type="PROSITE" id="PS50967"/>
    </source>
</evidence>
<dbReference type="InterPro" id="IPR010997">
    <property type="entry name" value="HRDC-like_sf"/>
</dbReference>
<keyword evidence="4" id="KW-0479">Metal-binding</keyword>
<evidence type="ECO:0000256" key="8">
    <source>
        <dbReference type="ARBA" id="ARBA00022806"/>
    </source>
</evidence>
<dbReference type="SMART" id="SM00487">
    <property type="entry name" value="DEXDc"/>
    <property type="match status" value="1"/>
</dbReference>
<name>H1D346_9FIRM</name>
<dbReference type="InterPro" id="IPR006293">
    <property type="entry name" value="DNA_helicase_ATP-dep_RecQ_bac"/>
</dbReference>
<dbReference type="GO" id="GO:0009432">
    <property type="term" value="P:SOS response"/>
    <property type="evidence" value="ECO:0007669"/>
    <property type="project" value="UniProtKB-UniRule"/>
</dbReference>
<dbReference type="HOGENOM" id="CLU_001103_14_3_9"/>
<evidence type="ECO:0000256" key="3">
    <source>
        <dbReference type="ARBA" id="ARBA00005446"/>
    </source>
</evidence>
<keyword evidence="11" id="KW-0238">DNA-binding</keyword>
<dbReference type="CDD" id="cd17920">
    <property type="entry name" value="DEXHc_RecQ"/>
    <property type="match status" value="1"/>
</dbReference>
<dbReference type="NCBIfam" id="TIGR01389">
    <property type="entry name" value="recQ"/>
    <property type="match status" value="1"/>
</dbReference>
<dbReference type="OrthoDB" id="9763310at2"/>
<dbReference type="PANTHER" id="PTHR13710">
    <property type="entry name" value="DNA HELICASE RECQ FAMILY MEMBER"/>
    <property type="match status" value="1"/>
</dbReference>
<dbReference type="InterPro" id="IPR032284">
    <property type="entry name" value="RecQ_Zn-bd"/>
</dbReference>
<reference evidence="20 21" key="1">
    <citation type="submission" date="2011-11" db="EMBL/GenBank/DDBJ databases">
        <title>The Genome Sequence of Dialister succinatiphilus YIT 11850.</title>
        <authorList>
            <consortium name="The Broad Institute Genome Sequencing Platform"/>
            <person name="Earl A."/>
            <person name="Ward D."/>
            <person name="Feldgarden M."/>
            <person name="Gevers D."/>
            <person name="Morotomi M."/>
            <person name="Young S.K."/>
            <person name="Zeng Q."/>
            <person name="Gargeya S."/>
            <person name="Fitzgerald M."/>
            <person name="Haas B."/>
            <person name="Abouelleil A."/>
            <person name="Alvarado L."/>
            <person name="Arachchi H.M."/>
            <person name="Berlin A."/>
            <person name="Brown A."/>
            <person name="Chapman S.B."/>
            <person name="Dunbar C."/>
            <person name="Gearin G."/>
            <person name="Goldberg J."/>
            <person name="Griggs A."/>
            <person name="Gujja S."/>
            <person name="Heiman D."/>
            <person name="Howarth C."/>
            <person name="Lui A."/>
            <person name="MacDonald P.J.P."/>
            <person name="Montmayeur A."/>
            <person name="Murphy C."/>
            <person name="Neiman D."/>
            <person name="Pearson M."/>
            <person name="Priest M."/>
            <person name="Roberts A."/>
            <person name="Saif S."/>
            <person name="Shea T."/>
            <person name="Sisk P."/>
            <person name="Stolte C."/>
            <person name="Sykes S."/>
            <person name="Wortman J."/>
            <person name="Nusbaum C."/>
            <person name="Birren B."/>
        </authorList>
    </citation>
    <scope>NUCLEOTIDE SEQUENCE [LARGE SCALE GENOMIC DNA]</scope>
    <source>
        <strain evidence="20 21">YIT 11850</strain>
    </source>
</reference>
<dbReference type="GO" id="GO:0043138">
    <property type="term" value="F:3'-5' DNA helicase activity"/>
    <property type="evidence" value="ECO:0007669"/>
    <property type="project" value="UniProtKB-EC"/>
</dbReference>
<keyword evidence="6" id="KW-0227">DNA damage</keyword>
<dbReference type="Pfam" id="PF09382">
    <property type="entry name" value="RQC"/>
    <property type="match status" value="1"/>
</dbReference>
<dbReference type="Pfam" id="PF16124">
    <property type="entry name" value="RecQ_Zn_bind"/>
    <property type="match status" value="1"/>
</dbReference>
<feature type="domain" description="HRDC" evidence="17">
    <location>
        <begin position="524"/>
        <end position="604"/>
    </location>
</feature>
<evidence type="ECO:0000256" key="9">
    <source>
        <dbReference type="ARBA" id="ARBA00022833"/>
    </source>
</evidence>
<dbReference type="SUPFAM" id="SSF47819">
    <property type="entry name" value="HRDC-like"/>
    <property type="match status" value="2"/>
</dbReference>
<dbReference type="GO" id="GO:0005524">
    <property type="term" value="F:ATP binding"/>
    <property type="evidence" value="ECO:0007669"/>
    <property type="project" value="UniProtKB-KW"/>
</dbReference>
<dbReference type="NCBIfam" id="TIGR00614">
    <property type="entry name" value="recQ_fam"/>
    <property type="match status" value="1"/>
</dbReference>
<dbReference type="InterPro" id="IPR027417">
    <property type="entry name" value="P-loop_NTPase"/>
</dbReference>
<feature type="domain" description="Helicase ATP-binding" evidence="18">
    <location>
        <begin position="24"/>
        <end position="193"/>
    </location>
</feature>
<comment type="similarity">
    <text evidence="3">Belongs to the helicase family. RecQ subfamily.</text>
</comment>
<dbReference type="GO" id="GO:0030894">
    <property type="term" value="C:replisome"/>
    <property type="evidence" value="ECO:0007669"/>
    <property type="project" value="TreeGrafter"/>
</dbReference>
<dbReference type="GO" id="GO:0009378">
    <property type="term" value="F:four-way junction helicase activity"/>
    <property type="evidence" value="ECO:0007669"/>
    <property type="project" value="TreeGrafter"/>
</dbReference>
<dbReference type="RefSeq" id="WP_008860525.1">
    <property type="nucleotide sequence ID" value="NZ_JH591190.1"/>
</dbReference>
<organism evidence="20 21">
    <name type="scientific">Dialister succinatiphilus YIT 11850</name>
    <dbReference type="NCBI Taxonomy" id="742743"/>
    <lineage>
        <taxon>Bacteria</taxon>
        <taxon>Bacillati</taxon>
        <taxon>Bacillota</taxon>
        <taxon>Negativicutes</taxon>
        <taxon>Veillonellales</taxon>
        <taxon>Veillonellaceae</taxon>
        <taxon>Dialister</taxon>
    </lineage>
</organism>
<dbReference type="InterPro" id="IPR014001">
    <property type="entry name" value="Helicase_ATP-bd"/>
</dbReference>
<dbReference type="InterPro" id="IPR036390">
    <property type="entry name" value="WH_DNA-bd_sf"/>
</dbReference>
<dbReference type="Gene3D" id="3.40.50.300">
    <property type="entry name" value="P-loop containing nucleotide triphosphate hydrolases"/>
    <property type="match status" value="2"/>
</dbReference>
<dbReference type="InterPro" id="IPR011545">
    <property type="entry name" value="DEAD/DEAH_box_helicase_dom"/>
</dbReference>
<dbReference type="GO" id="GO:0005737">
    <property type="term" value="C:cytoplasm"/>
    <property type="evidence" value="ECO:0007669"/>
    <property type="project" value="TreeGrafter"/>
</dbReference>
<evidence type="ECO:0000256" key="2">
    <source>
        <dbReference type="ARBA" id="ARBA00001947"/>
    </source>
</evidence>
<keyword evidence="10" id="KW-0067">ATP-binding</keyword>
<keyword evidence="21" id="KW-1185">Reference proteome</keyword>
<dbReference type="PROSITE" id="PS51194">
    <property type="entry name" value="HELICASE_CTER"/>
    <property type="match status" value="1"/>
</dbReference>
<dbReference type="PANTHER" id="PTHR13710:SF105">
    <property type="entry name" value="ATP-DEPENDENT DNA HELICASE Q1"/>
    <property type="match status" value="1"/>
</dbReference>
<evidence type="ECO:0000256" key="15">
    <source>
        <dbReference type="ARBA" id="ARBA00034617"/>
    </source>
</evidence>